<keyword evidence="3" id="KW-1185">Reference proteome</keyword>
<dbReference type="RefSeq" id="WP_166947294.1">
    <property type="nucleotide sequence ID" value="NZ_JAARLZ010000003.1"/>
</dbReference>
<gene>
    <name evidence="2" type="ORF">HBF25_07885</name>
</gene>
<name>A0A7X5U9C9_9GAMM</name>
<dbReference type="EMBL" id="JAARLZ010000003">
    <property type="protein sequence ID" value="NII06300.1"/>
    <property type="molecule type" value="Genomic_DNA"/>
</dbReference>
<reference evidence="2 3" key="1">
    <citation type="submission" date="2020-03" db="EMBL/GenBank/DDBJ databases">
        <authorList>
            <person name="Lai Q."/>
        </authorList>
    </citation>
    <scope>NUCLEOTIDE SEQUENCE [LARGE SCALE GENOMIC DNA]</scope>
    <source>
        <strain evidence="2 3">CCUG 25036</strain>
    </source>
</reference>
<protein>
    <submittedName>
        <fullName evidence="2">Uncharacterized protein</fullName>
    </submittedName>
</protein>
<feature type="chain" id="PRO_5030967306" evidence="1">
    <location>
        <begin position="23"/>
        <end position="172"/>
    </location>
</feature>
<proteinExistence type="predicted"/>
<dbReference type="AlphaFoldDB" id="A0A7X5U9C9"/>
<evidence type="ECO:0000313" key="2">
    <source>
        <dbReference type="EMBL" id="NII06300.1"/>
    </source>
</evidence>
<evidence type="ECO:0000256" key="1">
    <source>
        <dbReference type="SAM" id="SignalP"/>
    </source>
</evidence>
<accession>A0A7X5U9C9</accession>
<keyword evidence="1" id="KW-0732">Signal</keyword>
<comment type="caution">
    <text evidence="2">The sequence shown here is derived from an EMBL/GenBank/DDBJ whole genome shotgun (WGS) entry which is preliminary data.</text>
</comment>
<feature type="signal peptide" evidence="1">
    <location>
        <begin position="1"/>
        <end position="22"/>
    </location>
</feature>
<evidence type="ECO:0000313" key="3">
    <source>
        <dbReference type="Proteomes" id="UP000490980"/>
    </source>
</evidence>
<organism evidence="2 3">
    <name type="scientific">Luteibacter anthropi</name>
    <dbReference type="NCBI Taxonomy" id="564369"/>
    <lineage>
        <taxon>Bacteria</taxon>
        <taxon>Pseudomonadati</taxon>
        <taxon>Pseudomonadota</taxon>
        <taxon>Gammaproteobacteria</taxon>
        <taxon>Lysobacterales</taxon>
        <taxon>Rhodanobacteraceae</taxon>
        <taxon>Luteibacter</taxon>
    </lineage>
</organism>
<sequence>MTLRKEWIAALALTALAGPALAQSLQPDTQEYKISDSSQTFVLTPGSKLYEQWAAWIKHQQATTRKADGTPWGTEAGQISITMTTSSADAKQAMAAQAGVPQDKGPPVRLPPSGEEGQIIELIDQSPAVFQQWIYEWHGKAGSAGGWSEKSYAARACAVSDDTGKLCPSPPK</sequence>
<dbReference type="Proteomes" id="UP000490980">
    <property type="component" value="Unassembled WGS sequence"/>
</dbReference>